<protein>
    <submittedName>
        <fullName evidence="5">LacI family DNA-binding transcriptional regulator</fullName>
    </submittedName>
</protein>
<dbReference type="Proteomes" id="UP000268016">
    <property type="component" value="Unassembled WGS sequence"/>
</dbReference>
<dbReference type="GO" id="GO:0000976">
    <property type="term" value="F:transcription cis-regulatory region binding"/>
    <property type="evidence" value="ECO:0007669"/>
    <property type="project" value="TreeGrafter"/>
</dbReference>
<dbReference type="GO" id="GO:0003700">
    <property type="term" value="F:DNA-binding transcription factor activity"/>
    <property type="evidence" value="ECO:0007669"/>
    <property type="project" value="TreeGrafter"/>
</dbReference>
<evidence type="ECO:0000259" key="4">
    <source>
        <dbReference type="PROSITE" id="PS50932"/>
    </source>
</evidence>
<dbReference type="SMART" id="SM00354">
    <property type="entry name" value="HTH_LACI"/>
    <property type="match status" value="1"/>
</dbReference>
<keyword evidence="2 5" id="KW-0238">DNA-binding</keyword>
<dbReference type="SUPFAM" id="SSF53822">
    <property type="entry name" value="Periplasmic binding protein-like I"/>
    <property type="match status" value="1"/>
</dbReference>
<evidence type="ECO:0000313" key="5">
    <source>
        <dbReference type="EMBL" id="ROU04386.1"/>
    </source>
</evidence>
<keyword evidence="6" id="KW-1185">Reference proteome</keyword>
<dbReference type="Pfam" id="PF00356">
    <property type="entry name" value="LacI"/>
    <property type="match status" value="1"/>
</dbReference>
<comment type="caution">
    <text evidence="5">The sequence shown here is derived from an EMBL/GenBank/DDBJ whole genome shotgun (WGS) entry which is preliminary data.</text>
</comment>
<dbReference type="OrthoDB" id="7170131at2"/>
<dbReference type="InterPro" id="IPR000843">
    <property type="entry name" value="HTH_LacI"/>
</dbReference>
<accession>A0A3N2RAK8</accession>
<dbReference type="Gene3D" id="1.10.260.40">
    <property type="entry name" value="lambda repressor-like DNA-binding domains"/>
    <property type="match status" value="1"/>
</dbReference>
<name>A0A3N2RAK8_9RHOB</name>
<dbReference type="CDD" id="cd01575">
    <property type="entry name" value="PBP1_GntR"/>
    <property type="match status" value="1"/>
</dbReference>
<dbReference type="InterPro" id="IPR028082">
    <property type="entry name" value="Peripla_BP_I"/>
</dbReference>
<keyword evidence="1" id="KW-0805">Transcription regulation</keyword>
<gene>
    <name evidence="5" type="ORF">EAT49_00470</name>
</gene>
<dbReference type="PROSITE" id="PS00356">
    <property type="entry name" value="HTH_LACI_1"/>
    <property type="match status" value="1"/>
</dbReference>
<evidence type="ECO:0000256" key="3">
    <source>
        <dbReference type="ARBA" id="ARBA00023163"/>
    </source>
</evidence>
<feature type="domain" description="HTH lacI-type" evidence="4">
    <location>
        <begin position="11"/>
        <end position="65"/>
    </location>
</feature>
<dbReference type="PANTHER" id="PTHR30146:SF2">
    <property type="entry name" value="HTH-TYPE TRANSCRIPTIONAL REGULATOR GNTR"/>
    <property type="match status" value="1"/>
</dbReference>
<dbReference type="InterPro" id="IPR010982">
    <property type="entry name" value="Lambda_DNA-bd_dom_sf"/>
</dbReference>
<dbReference type="PROSITE" id="PS50932">
    <property type="entry name" value="HTH_LACI_2"/>
    <property type="match status" value="1"/>
</dbReference>
<dbReference type="InterPro" id="IPR046335">
    <property type="entry name" value="LacI/GalR-like_sensor"/>
</dbReference>
<evidence type="ECO:0000256" key="2">
    <source>
        <dbReference type="ARBA" id="ARBA00023125"/>
    </source>
</evidence>
<proteinExistence type="predicted"/>
<sequence>MSIKNYKRQSVTLTDVAEAAGVSVVTVSRALRTPDLVSQAARDRVDTAIRALGYVPNPAAQALASARSRIIGVVIPSVTNQVFADLLRGVMDAVEGTPHAPQFVNTRFHGAREEDLLRMLATQRPAGMIVTGTDQTAASRAILGDMGCPVVQVMETGPDPVDMMIGCDHVAAGRAAVRHLLDQGYRRVGFLGARMDPRAQRRLAGYRAVMEAAGLDDPALVVTTAEPSSYSVGGRLMGDLLSATPDTDAVFCNNDDVALGALFECQRRGLRIPSRMGIVGFNDLDISACSVPTITSVRTHRYDMGHRAVEMIVAALEDARPAEAVIDLGFTLMERQSSRRLEGKTT</sequence>
<dbReference type="Pfam" id="PF13377">
    <property type="entry name" value="Peripla_BP_3"/>
    <property type="match status" value="1"/>
</dbReference>
<dbReference type="AlphaFoldDB" id="A0A3N2RAK8"/>
<keyword evidence="3" id="KW-0804">Transcription</keyword>
<reference evidence="5 6" key="1">
    <citation type="submission" date="2018-10" db="EMBL/GenBank/DDBJ databases">
        <title>Histidinibacterium lentulum gen. nov., sp. nov., a marine bacterium from the culture broth of Picochlorum sp. 122.</title>
        <authorList>
            <person name="Wang G."/>
        </authorList>
    </citation>
    <scope>NUCLEOTIDE SEQUENCE [LARGE SCALE GENOMIC DNA]</scope>
    <source>
        <strain evidence="5 6">B17</strain>
    </source>
</reference>
<organism evidence="5 6">
    <name type="scientific">Histidinibacterium lentulum</name>
    <dbReference type="NCBI Taxonomy" id="2480588"/>
    <lineage>
        <taxon>Bacteria</taxon>
        <taxon>Pseudomonadati</taxon>
        <taxon>Pseudomonadota</taxon>
        <taxon>Alphaproteobacteria</taxon>
        <taxon>Rhodobacterales</taxon>
        <taxon>Paracoccaceae</taxon>
        <taxon>Histidinibacterium</taxon>
    </lineage>
</organism>
<evidence type="ECO:0000256" key="1">
    <source>
        <dbReference type="ARBA" id="ARBA00023015"/>
    </source>
</evidence>
<dbReference type="Gene3D" id="3.40.50.2300">
    <property type="match status" value="2"/>
</dbReference>
<evidence type="ECO:0000313" key="6">
    <source>
        <dbReference type="Proteomes" id="UP000268016"/>
    </source>
</evidence>
<dbReference type="CDD" id="cd01392">
    <property type="entry name" value="HTH_LacI"/>
    <property type="match status" value="1"/>
</dbReference>
<dbReference type="EMBL" id="RDRB01000001">
    <property type="protein sequence ID" value="ROU04386.1"/>
    <property type="molecule type" value="Genomic_DNA"/>
</dbReference>
<dbReference type="PANTHER" id="PTHR30146">
    <property type="entry name" value="LACI-RELATED TRANSCRIPTIONAL REPRESSOR"/>
    <property type="match status" value="1"/>
</dbReference>
<dbReference type="SUPFAM" id="SSF47413">
    <property type="entry name" value="lambda repressor-like DNA-binding domains"/>
    <property type="match status" value="1"/>
</dbReference>